<dbReference type="InParanoid" id="B3RQP4"/>
<dbReference type="OrthoDB" id="6160241at2759"/>
<dbReference type="CTD" id="6752492"/>
<dbReference type="Proteomes" id="UP000009022">
    <property type="component" value="Unassembled WGS sequence"/>
</dbReference>
<dbReference type="GeneID" id="6752492"/>
<keyword evidence="2" id="KW-1185">Reference proteome</keyword>
<evidence type="ECO:0000313" key="2">
    <source>
        <dbReference type="Proteomes" id="UP000009022"/>
    </source>
</evidence>
<dbReference type="AlphaFoldDB" id="B3RQP4"/>
<name>B3RQP4_TRIAD</name>
<dbReference type="HOGENOM" id="CLU_2253483_0_0_1"/>
<reference evidence="1 2" key="1">
    <citation type="journal article" date="2008" name="Nature">
        <title>The Trichoplax genome and the nature of placozoans.</title>
        <authorList>
            <person name="Srivastava M."/>
            <person name="Begovic E."/>
            <person name="Chapman J."/>
            <person name="Putnam N.H."/>
            <person name="Hellsten U."/>
            <person name="Kawashima T."/>
            <person name="Kuo A."/>
            <person name="Mitros T."/>
            <person name="Salamov A."/>
            <person name="Carpenter M.L."/>
            <person name="Signorovitch A.Y."/>
            <person name="Moreno M.A."/>
            <person name="Kamm K."/>
            <person name="Grimwood J."/>
            <person name="Schmutz J."/>
            <person name="Shapiro H."/>
            <person name="Grigoriev I.V."/>
            <person name="Buss L.W."/>
            <person name="Schierwater B."/>
            <person name="Dellaporta S.L."/>
            <person name="Rokhsar D.S."/>
        </authorList>
    </citation>
    <scope>NUCLEOTIDE SEQUENCE [LARGE SCALE GENOMIC DNA]</scope>
    <source>
        <strain evidence="1 2">Grell-BS-1999</strain>
    </source>
</reference>
<accession>B3RQP4</accession>
<evidence type="ECO:0000313" key="1">
    <source>
        <dbReference type="EMBL" id="EDV26730.1"/>
    </source>
</evidence>
<protein>
    <submittedName>
        <fullName evidence="1">Uncharacterized protein</fullName>
    </submittedName>
</protein>
<sequence>MGAVLSRKVQLASDDSWKYTVRNDDDDGGEENKKNNQENYHTISKLLNSTHQTSTVPAMTSNSKAYKELNFDYEYTWPFENLVLEGGGSKGMAYVGTLKQYYQA</sequence>
<dbReference type="EMBL" id="DS985243">
    <property type="protein sequence ID" value="EDV26730.1"/>
    <property type="molecule type" value="Genomic_DNA"/>
</dbReference>
<gene>
    <name evidence="1" type="ORF">TRIADDRAFT_55064</name>
</gene>
<dbReference type="KEGG" id="tad:TRIADDRAFT_55064"/>
<organism evidence="1 2">
    <name type="scientific">Trichoplax adhaerens</name>
    <name type="common">Trichoplax reptans</name>
    <dbReference type="NCBI Taxonomy" id="10228"/>
    <lineage>
        <taxon>Eukaryota</taxon>
        <taxon>Metazoa</taxon>
        <taxon>Placozoa</taxon>
        <taxon>Uniplacotomia</taxon>
        <taxon>Trichoplacea</taxon>
        <taxon>Trichoplacidae</taxon>
        <taxon>Trichoplax</taxon>
    </lineage>
</organism>
<dbReference type="RefSeq" id="XP_002110726.1">
    <property type="nucleotide sequence ID" value="XM_002110690.1"/>
</dbReference>
<proteinExistence type="predicted"/>